<evidence type="ECO:0000313" key="2">
    <source>
        <dbReference type="Proteomes" id="UP000479000"/>
    </source>
</evidence>
<gene>
    <name evidence="1" type="ORF">NTEN_LOCUS22455</name>
</gene>
<feature type="non-terminal residue" evidence="1">
    <location>
        <position position="140"/>
    </location>
</feature>
<reference evidence="1 2" key="1">
    <citation type="submission" date="2020-02" db="EMBL/GenBank/DDBJ databases">
        <authorList>
            <person name="Ferguson B K."/>
        </authorList>
    </citation>
    <scope>NUCLEOTIDE SEQUENCE [LARGE SCALE GENOMIC DNA]</scope>
</reference>
<organism evidence="1 2">
    <name type="scientific">Nesidiocoris tenuis</name>
    <dbReference type="NCBI Taxonomy" id="355587"/>
    <lineage>
        <taxon>Eukaryota</taxon>
        <taxon>Metazoa</taxon>
        <taxon>Ecdysozoa</taxon>
        <taxon>Arthropoda</taxon>
        <taxon>Hexapoda</taxon>
        <taxon>Insecta</taxon>
        <taxon>Pterygota</taxon>
        <taxon>Neoptera</taxon>
        <taxon>Paraneoptera</taxon>
        <taxon>Hemiptera</taxon>
        <taxon>Heteroptera</taxon>
        <taxon>Panheteroptera</taxon>
        <taxon>Cimicomorpha</taxon>
        <taxon>Miridae</taxon>
        <taxon>Dicyphina</taxon>
        <taxon>Nesidiocoris</taxon>
    </lineage>
</organism>
<protein>
    <submittedName>
        <fullName evidence="1">Uncharacterized protein</fullName>
    </submittedName>
</protein>
<sequence length="140" mass="15702">MDQNLRNPSSKFRPRMISTTLKSVDERPTTKFVVSSKHANGNVIGPDNFRTLRGSSETVLLQVRLPLRTELSGEHSQVCQLSLNLQLTENNGKISISLTFRLLQRDNTSRKMGPPIRLVFMPSRSTFSCLIMAISSADCH</sequence>
<evidence type="ECO:0000313" key="1">
    <source>
        <dbReference type="EMBL" id="CAB0018650.1"/>
    </source>
</evidence>
<dbReference type="Proteomes" id="UP000479000">
    <property type="component" value="Unassembled WGS sequence"/>
</dbReference>
<dbReference type="EMBL" id="CADCXU010033079">
    <property type="protein sequence ID" value="CAB0018650.1"/>
    <property type="molecule type" value="Genomic_DNA"/>
</dbReference>
<keyword evidence="2" id="KW-1185">Reference proteome</keyword>
<dbReference type="AlphaFoldDB" id="A0A6H5HP47"/>
<proteinExistence type="predicted"/>
<accession>A0A6H5HP47</accession>
<name>A0A6H5HP47_9HEMI</name>